<keyword evidence="2" id="KW-1185">Reference proteome</keyword>
<dbReference type="Proteomes" id="UP000770717">
    <property type="component" value="Unassembled WGS sequence"/>
</dbReference>
<evidence type="ECO:0000313" key="1">
    <source>
        <dbReference type="EMBL" id="KAG9478923.1"/>
    </source>
</evidence>
<evidence type="ECO:0000313" key="2">
    <source>
        <dbReference type="Proteomes" id="UP000770717"/>
    </source>
</evidence>
<organism evidence="1 2">
    <name type="scientific">Eleutherodactylus coqui</name>
    <name type="common">Puerto Rican coqui</name>
    <dbReference type="NCBI Taxonomy" id="57060"/>
    <lineage>
        <taxon>Eukaryota</taxon>
        <taxon>Metazoa</taxon>
        <taxon>Chordata</taxon>
        <taxon>Craniata</taxon>
        <taxon>Vertebrata</taxon>
        <taxon>Euteleostomi</taxon>
        <taxon>Amphibia</taxon>
        <taxon>Batrachia</taxon>
        <taxon>Anura</taxon>
        <taxon>Neobatrachia</taxon>
        <taxon>Hyloidea</taxon>
        <taxon>Eleutherodactylidae</taxon>
        <taxon>Eleutherodactylinae</taxon>
        <taxon>Eleutherodactylus</taxon>
        <taxon>Eleutherodactylus</taxon>
    </lineage>
</organism>
<accession>A0A8J6K2W0</accession>
<sequence>MGLMPFYNIASLANIYSFFIKGLNIEFSKQIDAFVIAFQTIKNSIWKNYCKKCIHLIQLYVNKMFLKVYFSVGHNVKHSF</sequence>
<dbReference type="EMBL" id="WNTK01000008">
    <property type="protein sequence ID" value="KAG9478923.1"/>
    <property type="molecule type" value="Genomic_DNA"/>
</dbReference>
<reference evidence="1" key="1">
    <citation type="thesis" date="2020" institute="ProQuest LLC" country="789 East Eisenhower Parkway, Ann Arbor, MI, USA">
        <title>Comparative Genomics and Chromosome Evolution.</title>
        <authorList>
            <person name="Mudd A.B."/>
        </authorList>
    </citation>
    <scope>NUCLEOTIDE SEQUENCE</scope>
    <source>
        <strain evidence="1">HN-11 Male</strain>
        <tissue evidence="1">Kidney and liver</tissue>
    </source>
</reference>
<proteinExistence type="predicted"/>
<dbReference type="AlphaFoldDB" id="A0A8J6K2W0"/>
<protein>
    <submittedName>
        <fullName evidence="1">Uncharacterized protein</fullName>
    </submittedName>
</protein>
<comment type="caution">
    <text evidence="1">The sequence shown here is derived from an EMBL/GenBank/DDBJ whole genome shotgun (WGS) entry which is preliminary data.</text>
</comment>
<gene>
    <name evidence="1" type="ORF">GDO78_012537</name>
</gene>
<name>A0A8J6K2W0_ELECQ</name>